<sequence>MANNNNTKNLNVPNLRFPEFKGEWKKCTIGELAIKVGSGVTPRGGESVYKMDGHSFVRSQNVGLGHLILDDIAFIDEETHLRQKSTELKLEDVLLNITGASIGRSALVNEQVVGGNVNQHVCIIRTKENLISSFLCNFLLSNYGQRQIDSFQAGGNRQGLNFEQIKSIKIAIPSTKEQTKVAKLLQLIEERIATQSKIIEDLKLLKKTMSQNIFSLKIRFKDEEGNVFSSWKLRKLSDVLIIQGGYAFKSSLFNQGTNKVIRIGDILPIIKLSNFSGIYSSETPNEKYIVRKNDFVMALSGATFGKVGKIEDKGIAYINQRVATFRTKQCLEFFYQLVQINNFKNYISSIPTASAQPNISNDDIGNYKSYIPDVMEQTKIAGFLSTIDNKIETERAILDAYAKQKQYLLANLLI</sequence>
<evidence type="ECO:0000313" key="5">
    <source>
        <dbReference type="EMBL" id="TFU49059.1"/>
    </source>
</evidence>
<accession>A0A8H0D2N5</accession>
<keyword evidence="2" id="KW-0680">Restriction system</keyword>
<dbReference type="PANTHER" id="PTHR30408">
    <property type="entry name" value="TYPE-1 RESTRICTION ENZYME ECOKI SPECIFICITY PROTEIN"/>
    <property type="match status" value="1"/>
</dbReference>
<dbReference type="InterPro" id="IPR052021">
    <property type="entry name" value="Type-I_RS_S_subunit"/>
</dbReference>
<dbReference type="InterPro" id="IPR000055">
    <property type="entry name" value="Restrct_endonuc_typeI_TRD"/>
</dbReference>
<dbReference type="GO" id="GO:0004519">
    <property type="term" value="F:endonuclease activity"/>
    <property type="evidence" value="ECO:0007669"/>
    <property type="project" value="UniProtKB-KW"/>
</dbReference>
<dbReference type="RefSeq" id="WP_135038109.1">
    <property type="nucleotide sequence ID" value="NZ_CANRQM010000050.1"/>
</dbReference>
<gene>
    <name evidence="5" type="ORF">E4T97_11790</name>
</gene>
<dbReference type="GO" id="GO:0003677">
    <property type="term" value="F:DNA binding"/>
    <property type="evidence" value="ECO:0007669"/>
    <property type="project" value="UniProtKB-KW"/>
</dbReference>
<dbReference type="AlphaFoldDB" id="A0A8H0D2N5"/>
<dbReference type="Gene3D" id="3.90.220.20">
    <property type="entry name" value="DNA methylase specificity domains"/>
    <property type="match status" value="2"/>
</dbReference>
<dbReference type="InterPro" id="IPR044946">
    <property type="entry name" value="Restrct_endonuc_typeI_TRD_sf"/>
</dbReference>
<keyword evidence="3" id="KW-0238">DNA-binding</keyword>
<comment type="caution">
    <text evidence="5">The sequence shown here is derived from an EMBL/GenBank/DDBJ whole genome shotgun (WGS) entry which is preliminary data.</text>
</comment>
<dbReference type="CDD" id="cd17256">
    <property type="entry name" value="RMtype1_S_EcoJA65PI-TRD1-CR1_like"/>
    <property type="match status" value="1"/>
</dbReference>
<keyword evidence="5" id="KW-0540">Nuclease</keyword>
<protein>
    <submittedName>
        <fullName evidence="5">Restriction endonuclease subunit S</fullName>
    </submittedName>
</protein>
<organism evidence="5 6">
    <name type="scientific">Bacteroides acidifaciens</name>
    <dbReference type="NCBI Taxonomy" id="85831"/>
    <lineage>
        <taxon>Bacteria</taxon>
        <taxon>Pseudomonadati</taxon>
        <taxon>Bacteroidota</taxon>
        <taxon>Bacteroidia</taxon>
        <taxon>Bacteroidales</taxon>
        <taxon>Bacteroidaceae</taxon>
        <taxon>Bacteroides</taxon>
    </lineage>
</organism>
<reference evidence="5 6" key="1">
    <citation type="submission" date="2019-03" db="EMBL/GenBank/DDBJ databases">
        <title>Diversity of the mouse oral microbiome.</title>
        <authorList>
            <person name="Joseph S."/>
            <person name="Aduse-Opoku J."/>
            <person name="Curtis M."/>
            <person name="Wade W."/>
            <person name="Hashim A."/>
        </authorList>
    </citation>
    <scope>NUCLEOTIDE SEQUENCE [LARGE SCALE GENOMIC DNA]</scope>
    <source>
        <strain evidence="5 6">P2318</strain>
    </source>
</reference>
<proteinExistence type="inferred from homology"/>
<name>A0A8H0D2N5_9BACE</name>
<dbReference type="PANTHER" id="PTHR30408:SF12">
    <property type="entry name" value="TYPE I RESTRICTION ENZYME MJAVIII SPECIFICITY SUBUNIT"/>
    <property type="match status" value="1"/>
</dbReference>
<comment type="similarity">
    <text evidence="1">Belongs to the type-I restriction system S methylase family.</text>
</comment>
<dbReference type="SUPFAM" id="SSF116734">
    <property type="entry name" value="DNA methylase specificity domain"/>
    <property type="match status" value="2"/>
</dbReference>
<feature type="domain" description="Type I restriction modification DNA specificity" evidence="4">
    <location>
        <begin position="23"/>
        <end position="203"/>
    </location>
</feature>
<keyword evidence="5" id="KW-0255">Endonuclease</keyword>
<evidence type="ECO:0000256" key="1">
    <source>
        <dbReference type="ARBA" id="ARBA00010923"/>
    </source>
</evidence>
<evidence type="ECO:0000313" key="6">
    <source>
        <dbReference type="Proteomes" id="UP000298073"/>
    </source>
</evidence>
<evidence type="ECO:0000256" key="3">
    <source>
        <dbReference type="ARBA" id="ARBA00023125"/>
    </source>
</evidence>
<evidence type="ECO:0000256" key="2">
    <source>
        <dbReference type="ARBA" id="ARBA00022747"/>
    </source>
</evidence>
<evidence type="ECO:0000259" key="4">
    <source>
        <dbReference type="Pfam" id="PF01420"/>
    </source>
</evidence>
<dbReference type="EMBL" id="SPPV01000024">
    <property type="protein sequence ID" value="TFU49059.1"/>
    <property type="molecule type" value="Genomic_DNA"/>
</dbReference>
<feature type="domain" description="Type I restriction modification DNA specificity" evidence="4">
    <location>
        <begin position="230"/>
        <end position="398"/>
    </location>
</feature>
<keyword evidence="5" id="KW-0378">Hydrolase</keyword>
<dbReference type="Proteomes" id="UP000298073">
    <property type="component" value="Unassembled WGS sequence"/>
</dbReference>
<dbReference type="Pfam" id="PF01420">
    <property type="entry name" value="Methylase_S"/>
    <property type="match status" value="2"/>
</dbReference>
<dbReference type="CDD" id="cd17278">
    <property type="entry name" value="RMtype1_S_LdeBORF1052P-TRD2-CR2"/>
    <property type="match status" value="1"/>
</dbReference>
<dbReference type="GO" id="GO:0009307">
    <property type="term" value="P:DNA restriction-modification system"/>
    <property type="evidence" value="ECO:0007669"/>
    <property type="project" value="UniProtKB-KW"/>
</dbReference>